<evidence type="ECO:0000313" key="10">
    <source>
        <dbReference type="Proteomes" id="UP000536909"/>
    </source>
</evidence>
<evidence type="ECO:0000256" key="2">
    <source>
        <dbReference type="ARBA" id="ARBA00022475"/>
    </source>
</evidence>
<organism evidence="8 9">
    <name type="scientific">Deinococcus metallilatus</name>
    <dbReference type="NCBI Taxonomy" id="1211322"/>
    <lineage>
        <taxon>Bacteria</taxon>
        <taxon>Thermotogati</taxon>
        <taxon>Deinococcota</taxon>
        <taxon>Deinococci</taxon>
        <taxon>Deinococcales</taxon>
        <taxon>Deinococcaceae</taxon>
        <taxon>Deinococcus</taxon>
    </lineage>
</organism>
<evidence type="ECO:0000313" key="8">
    <source>
        <dbReference type="EMBL" id="TLK32252.1"/>
    </source>
</evidence>
<keyword evidence="5 6" id="KW-0472">Membrane</keyword>
<proteinExistence type="predicted"/>
<dbReference type="Proteomes" id="UP000536909">
    <property type="component" value="Unassembled WGS sequence"/>
</dbReference>
<dbReference type="InterPro" id="IPR038078">
    <property type="entry name" value="PhoU-like_sf"/>
</dbReference>
<dbReference type="Pfam" id="PF02690">
    <property type="entry name" value="Na_Pi_cotrans"/>
    <property type="match status" value="2"/>
</dbReference>
<reference evidence="7 10" key="2">
    <citation type="submission" date="2020-08" db="EMBL/GenBank/DDBJ databases">
        <title>Genomic Encyclopedia of Type Strains, Phase IV (KMG-IV): sequencing the most valuable type-strain genomes for metagenomic binning, comparative biology and taxonomic classification.</title>
        <authorList>
            <person name="Goeker M."/>
        </authorList>
    </citation>
    <scope>NUCLEOTIDE SEQUENCE [LARGE SCALE GENOMIC DNA]</scope>
    <source>
        <strain evidence="7 10">DSM 105434</strain>
    </source>
</reference>
<dbReference type="GO" id="GO:0005436">
    <property type="term" value="F:sodium:phosphate symporter activity"/>
    <property type="evidence" value="ECO:0007669"/>
    <property type="project" value="InterPro"/>
</dbReference>
<evidence type="ECO:0000313" key="9">
    <source>
        <dbReference type="Proteomes" id="UP000308000"/>
    </source>
</evidence>
<feature type="transmembrane region" description="Helical" evidence="6">
    <location>
        <begin position="238"/>
        <end position="260"/>
    </location>
</feature>
<protein>
    <submittedName>
        <fullName evidence="8">Na/Pi cotransporter family protein</fullName>
    </submittedName>
    <submittedName>
        <fullName evidence="7">Phosphate:Na+ symporter</fullName>
    </submittedName>
</protein>
<accession>A0AAJ5F682</accession>
<evidence type="ECO:0000256" key="4">
    <source>
        <dbReference type="ARBA" id="ARBA00022989"/>
    </source>
</evidence>
<keyword evidence="10" id="KW-1185">Reference proteome</keyword>
<dbReference type="RefSeq" id="WP_138223679.1">
    <property type="nucleotide sequence ID" value="NZ_BSUI01000005.1"/>
</dbReference>
<gene>
    <name evidence="8" type="ORF">FCS05_02070</name>
    <name evidence="7" type="ORF">HNQ10_002522</name>
</gene>
<evidence type="ECO:0000313" key="7">
    <source>
        <dbReference type="EMBL" id="MBB5295683.1"/>
    </source>
</evidence>
<feature type="transmembrane region" description="Helical" evidence="6">
    <location>
        <begin position="43"/>
        <end position="67"/>
    </location>
</feature>
<comment type="subcellular location">
    <subcellularLocation>
        <location evidence="1">Cell membrane</location>
        <topology evidence="1">Multi-pass membrane protein</topology>
    </subcellularLocation>
</comment>
<evidence type="ECO:0000256" key="6">
    <source>
        <dbReference type="SAM" id="Phobius"/>
    </source>
</evidence>
<dbReference type="EMBL" id="VBRC01000001">
    <property type="protein sequence ID" value="TLK32252.1"/>
    <property type="molecule type" value="Genomic_DNA"/>
</dbReference>
<sequence length="513" mass="54239">MLFLLGGLALFLFGVRLVGENLQLLLGPRLRRLLASATRSGPRAALTGALVTALAQSGTLVTVLTITLVDAGVLGLRQALAVALGASVGGTLTVQLLAFKITHLAMPLLALGLLLSWPRLLQGRLGRIAIGLGLLFLGLDTMLGSLQPLRGSLLFAQVLAALAQSPLVLAAIGLVLTALVHSSNATATLALAFVSGGLLTAEQGVALVIGANVGTTFSAVLVSAHGPVDGRRVAVGHLGVKAIGALATLAVLNSFMHLLARLGAGPERLIANAHTLFNLLVLLAVLPLGRSVTRLLQRLIPTPPSEDTPRYLSADALDRPELAYGLAFREVLRISEEVESMYALATKALQGETTHAELSLRENTVDDLVNAVVLYLGRLGAGQPHARYVALFGTASELEAIADLCKRLARQPLKLHAHGSRFAPEGSRELVVLALELKERMHATFTALTLRNAPNESGPHFSAEVAHQRMLHLYRLVASEEAQRSSSVHLDILTVLEQIHTGLRRIDVLADQL</sequence>
<evidence type="ECO:0000256" key="3">
    <source>
        <dbReference type="ARBA" id="ARBA00022692"/>
    </source>
</evidence>
<dbReference type="SUPFAM" id="SSF109755">
    <property type="entry name" value="PhoU-like"/>
    <property type="match status" value="1"/>
</dbReference>
<feature type="transmembrane region" description="Helical" evidence="6">
    <location>
        <begin position="104"/>
        <end position="121"/>
    </location>
</feature>
<evidence type="ECO:0000256" key="5">
    <source>
        <dbReference type="ARBA" id="ARBA00023136"/>
    </source>
</evidence>
<dbReference type="NCBIfam" id="NF037997">
    <property type="entry name" value="Na_Pi_symport"/>
    <property type="match status" value="1"/>
</dbReference>
<dbReference type="PANTHER" id="PTHR10010:SF46">
    <property type="entry name" value="SODIUM-DEPENDENT PHOSPHATE TRANSPORT PROTEIN 2B"/>
    <property type="match status" value="1"/>
</dbReference>
<dbReference type="GO" id="GO:0044341">
    <property type="term" value="P:sodium-dependent phosphate transport"/>
    <property type="evidence" value="ECO:0007669"/>
    <property type="project" value="InterPro"/>
</dbReference>
<comment type="caution">
    <text evidence="8">The sequence shown here is derived from an EMBL/GenBank/DDBJ whole genome shotgun (WGS) entry which is preliminary data.</text>
</comment>
<dbReference type="PANTHER" id="PTHR10010">
    <property type="entry name" value="SOLUTE CARRIER FAMILY 34 SODIUM PHOSPHATE , MEMBER 2-RELATED"/>
    <property type="match status" value="1"/>
</dbReference>
<dbReference type="Proteomes" id="UP000308000">
    <property type="component" value="Unassembled WGS sequence"/>
</dbReference>
<reference evidence="8 9" key="1">
    <citation type="submission" date="2019-04" db="EMBL/GenBank/DDBJ databases">
        <title>Deinococcus metalilatus MA1002 mutant No.5.</title>
        <authorList>
            <person name="Park W."/>
            <person name="Park C."/>
        </authorList>
    </citation>
    <scope>NUCLEOTIDE SEQUENCE [LARGE SCALE GENOMIC DNA]</scope>
    <source>
        <strain evidence="8 9">MA1002-m5</strain>
    </source>
</reference>
<name>A0AAJ5F682_9DEIO</name>
<dbReference type="EMBL" id="JACHFV010000008">
    <property type="protein sequence ID" value="MBB5295683.1"/>
    <property type="molecule type" value="Genomic_DNA"/>
</dbReference>
<dbReference type="InterPro" id="IPR003841">
    <property type="entry name" value="Na/Pi_transpt"/>
</dbReference>
<feature type="transmembrane region" description="Helical" evidence="6">
    <location>
        <begin position="269"/>
        <end position="289"/>
    </location>
</feature>
<dbReference type="GO" id="GO:0005886">
    <property type="term" value="C:plasma membrane"/>
    <property type="evidence" value="ECO:0007669"/>
    <property type="project" value="UniProtKB-SubCell"/>
</dbReference>
<dbReference type="AlphaFoldDB" id="A0AAJ5F682"/>
<keyword evidence="2" id="KW-1003">Cell membrane</keyword>
<keyword evidence="4 6" id="KW-1133">Transmembrane helix</keyword>
<feature type="transmembrane region" description="Helical" evidence="6">
    <location>
        <begin position="128"/>
        <end position="147"/>
    </location>
</feature>
<dbReference type="Gene3D" id="1.20.58.220">
    <property type="entry name" value="Phosphate transport system protein phou homolog 2, domain 2"/>
    <property type="match status" value="1"/>
</dbReference>
<keyword evidence="3 6" id="KW-0812">Transmembrane</keyword>
<evidence type="ECO:0000256" key="1">
    <source>
        <dbReference type="ARBA" id="ARBA00004651"/>
    </source>
</evidence>